<keyword evidence="2" id="KW-0472">Membrane</keyword>
<keyword evidence="2" id="KW-1133">Transmembrane helix</keyword>
<feature type="transmembrane region" description="Helical" evidence="2">
    <location>
        <begin position="141"/>
        <end position="160"/>
    </location>
</feature>
<feature type="transmembrane region" description="Helical" evidence="2">
    <location>
        <begin position="250"/>
        <end position="268"/>
    </location>
</feature>
<sequence>MPIERTPATRAVPPPAAPPTERGARGARPTSGARGIRSLAIGAIVASATMAVIGIAWLLLPELDPFASGVLSSLATALFGPHAAAALAAALGLGGVLLGIAVARTARPLHNAAPIAVGGLVIAVGLAFGFGSFAVIAFAGYLFGLAAVIAGAATVVVLLFRRPRLGVPLLAALLALLAAAVWLAGLTLEGVVEFAREFGDTLVGTMGDLAVSALAVATTVLWVAVAFRVLHGTPALRRVEGWLVRHRRMLAVLAALGPVPYLLARLTWLTPWPQFGPDAEAMEPAVLATGLMLGAGAAAASLLTLGLILPWGRVFPTWIPRVGGRPVPVPAGTIPGFAAAGVLCVAAGPLLAMAFADGSFAEAMTLALVLPLWFWGPMLALAVSAYRAWRIDDDRAAASAR</sequence>
<feature type="transmembrane region" description="Helical" evidence="2">
    <location>
        <begin position="288"/>
        <end position="312"/>
    </location>
</feature>
<reference evidence="3 4" key="1">
    <citation type="submission" date="2019-10" db="EMBL/GenBank/DDBJ databases">
        <authorList>
            <person name="Nie G."/>
            <person name="Ming H."/>
            <person name="Yi B."/>
        </authorList>
    </citation>
    <scope>NUCLEOTIDE SEQUENCE [LARGE SCALE GENOMIC DNA]</scope>
    <source>
        <strain evidence="3 4">CFH 90414</strain>
    </source>
</reference>
<feature type="region of interest" description="Disordered" evidence="1">
    <location>
        <begin position="1"/>
        <end position="32"/>
    </location>
</feature>
<feature type="transmembrane region" description="Helical" evidence="2">
    <location>
        <begin position="368"/>
        <end position="389"/>
    </location>
</feature>
<dbReference type="AlphaFoldDB" id="A0A6I2F9R3"/>
<accession>A0A6I2F9R3</accession>
<organism evidence="3 4">
    <name type="scientific">Agromyces agglutinans</name>
    <dbReference type="NCBI Taxonomy" id="2662258"/>
    <lineage>
        <taxon>Bacteria</taxon>
        <taxon>Bacillati</taxon>
        <taxon>Actinomycetota</taxon>
        <taxon>Actinomycetes</taxon>
        <taxon>Micrococcales</taxon>
        <taxon>Microbacteriaceae</taxon>
        <taxon>Agromyces</taxon>
    </lineage>
</organism>
<feature type="compositionally biased region" description="Low complexity" evidence="1">
    <location>
        <begin position="1"/>
        <end position="11"/>
    </location>
</feature>
<dbReference type="EMBL" id="WJIF01000009">
    <property type="protein sequence ID" value="MRG61051.1"/>
    <property type="molecule type" value="Genomic_DNA"/>
</dbReference>
<feature type="transmembrane region" description="Helical" evidence="2">
    <location>
        <begin position="209"/>
        <end position="230"/>
    </location>
</feature>
<feature type="transmembrane region" description="Helical" evidence="2">
    <location>
        <begin position="79"/>
        <end position="103"/>
    </location>
</feature>
<evidence type="ECO:0000313" key="4">
    <source>
        <dbReference type="Proteomes" id="UP000431080"/>
    </source>
</evidence>
<dbReference type="RefSeq" id="WP_172979942.1">
    <property type="nucleotide sequence ID" value="NZ_WJIF01000009.1"/>
</dbReference>
<feature type="transmembrane region" description="Helical" evidence="2">
    <location>
        <begin position="115"/>
        <end position="135"/>
    </location>
</feature>
<evidence type="ECO:0000256" key="1">
    <source>
        <dbReference type="SAM" id="MobiDB-lite"/>
    </source>
</evidence>
<keyword evidence="2" id="KW-0812">Transmembrane</keyword>
<feature type="transmembrane region" description="Helical" evidence="2">
    <location>
        <begin position="333"/>
        <end position="356"/>
    </location>
</feature>
<name>A0A6I2F9R3_9MICO</name>
<keyword evidence="4" id="KW-1185">Reference proteome</keyword>
<dbReference type="Proteomes" id="UP000431080">
    <property type="component" value="Unassembled WGS sequence"/>
</dbReference>
<comment type="caution">
    <text evidence="3">The sequence shown here is derived from an EMBL/GenBank/DDBJ whole genome shotgun (WGS) entry which is preliminary data.</text>
</comment>
<proteinExistence type="predicted"/>
<gene>
    <name evidence="3" type="ORF">GE115_14435</name>
</gene>
<evidence type="ECO:0000313" key="3">
    <source>
        <dbReference type="EMBL" id="MRG61051.1"/>
    </source>
</evidence>
<feature type="transmembrane region" description="Helical" evidence="2">
    <location>
        <begin position="167"/>
        <end position="189"/>
    </location>
</feature>
<evidence type="ECO:0000256" key="2">
    <source>
        <dbReference type="SAM" id="Phobius"/>
    </source>
</evidence>
<feature type="transmembrane region" description="Helical" evidence="2">
    <location>
        <begin position="38"/>
        <end position="59"/>
    </location>
</feature>
<protein>
    <submittedName>
        <fullName evidence="3">Uncharacterized protein</fullName>
    </submittedName>
</protein>